<feature type="domain" description="DDE Tnp4" evidence="8">
    <location>
        <begin position="201"/>
        <end position="366"/>
    </location>
</feature>
<evidence type="ECO:0000256" key="1">
    <source>
        <dbReference type="ARBA" id="ARBA00001968"/>
    </source>
</evidence>
<dbReference type="GO" id="GO:0046872">
    <property type="term" value="F:metal ion binding"/>
    <property type="evidence" value="ECO:0007669"/>
    <property type="project" value="UniProtKB-KW"/>
</dbReference>
<dbReference type="PANTHER" id="PTHR22930:SF269">
    <property type="entry name" value="NUCLEASE HARBI1-LIKE PROTEIN"/>
    <property type="match status" value="1"/>
</dbReference>
<comment type="subcellular location">
    <subcellularLocation>
        <location evidence="2">Nucleus</location>
    </subcellularLocation>
</comment>
<dbReference type="GO" id="GO:0016787">
    <property type="term" value="F:hydrolase activity"/>
    <property type="evidence" value="ECO:0007669"/>
    <property type="project" value="UniProtKB-KW"/>
</dbReference>
<dbReference type="InterPro" id="IPR045249">
    <property type="entry name" value="HARBI1-like"/>
</dbReference>
<dbReference type="PANTHER" id="PTHR22930">
    <property type="match status" value="1"/>
</dbReference>
<sequence length="442" mass="50490">MIFSANLQRSTDSAHQTQTNIAVDKCSMASQNENYTILVMSAAVLVMADVNIKKRRQRRWWRTNLFKKRSGTEILMDLKSQEISGQYKNFTRMTPTDFENLLQRIGPHISKQETYFRTPISAQDRLAVTLRFLATGDSYTSLQYLFRISKQSIGRVVPQVCAALIKELQGYIKLPKTPTAWKQVSKIFETRWNLPHCVGALDGKHVVLQAPVKSGTEFFNYKSNFSIVLFALVDGDYNFMFADVSCQGRISDGGVFKASKLYQQLTENRLGLPTPEELEGCSMQIPYFFAGDSAFALSENLMKPYTGDFPKGTPQRIFNYRLSRGRGIVENAFGISSAVFRVLRKPMLLEPAKAEWVIMTVILLHNYLRKHSPNMYTPFSTLDYEVNGNLTEGSWRNEGDITSMVPIRNIPRRPTKYCTKVRDEIANYFINNGALEWQDQYA</sequence>
<dbReference type="Proteomes" id="UP001152888">
    <property type="component" value="Unassembled WGS sequence"/>
</dbReference>
<keyword evidence="5" id="KW-0479">Metal-binding</keyword>
<dbReference type="GO" id="GO:0005634">
    <property type="term" value="C:nucleus"/>
    <property type="evidence" value="ECO:0007669"/>
    <property type="project" value="UniProtKB-SubCell"/>
</dbReference>
<dbReference type="GO" id="GO:0004518">
    <property type="term" value="F:nuclease activity"/>
    <property type="evidence" value="ECO:0007669"/>
    <property type="project" value="UniProtKB-KW"/>
</dbReference>
<keyword evidence="6" id="KW-0378">Hydrolase</keyword>
<organism evidence="9 10">
    <name type="scientific">Acanthoscelides obtectus</name>
    <name type="common">Bean weevil</name>
    <name type="synonym">Bruchus obtectus</name>
    <dbReference type="NCBI Taxonomy" id="200917"/>
    <lineage>
        <taxon>Eukaryota</taxon>
        <taxon>Metazoa</taxon>
        <taxon>Ecdysozoa</taxon>
        <taxon>Arthropoda</taxon>
        <taxon>Hexapoda</taxon>
        <taxon>Insecta</taxon>
        <taxon>Pterygota</taxon>
        <taxon>Neoptera</taxon>
        <taxon>Endopterygota</taxon>
        <taxon>Coleoptera</taxon>
        <taxon>Polyphaga</taxon>
        <taxon>Cucujiformia</taxon>
        <taxon>Chrysomeloidea</taxon>
        <taxon>Chrysomelidae</taxon>
        <taxon>Bruchinae</taxon>
        <taxon>Bruchini</taxon>
        <taxon>Acanthoscelides</taxon>
    </lineage>
</organism>
<dbReference type="EMBL" id="CAKOFQ010006669">
    <property type="protein sequence ID" value="CAH1957202.1"/>
    <property type="molecule type" value="Genomic_DNA"/>
</dbReference>
<dbReference type="AlphaFoldDB" id="A0A9P0JP38"/>
<accession>A0A9P0JP38</accession>
<dbReference type="OrthoDB" id="8189124at2759"/>
<keyword evidence="4" id="KW-0540">Nuclease</keyword>
<evidence type="ECO:0000256" key="5">
    <source>
        <dbReference type="ARBA" id="ARBA00022723"/>
    </source>
</evidence>
<keyword evidence="7" id="KW-0539">Nucleus</keyword>
<gene>
    <name evidence="9" type="ORF">ACAOBT_LOCUS1957</name>
</gene>
<comment type="caution">
    <text evidence="9">The sequence shown here is derived from an EMBL/GenBank/DDBJ whole genome shotgun (WGS) entry which is preliminary data.</text>
</comment>
<keyword evidence="10" id="KW-1185">Reference proteome</keyword>
<evidence type="ECO:0000313" key="9">
    <source>
        <dbReference type="EMBL" id="CAH1957202.1"/>
    </source>
</evidence>
<evidence type="ECO:0000256" key="2">
    <source>
        <dbReference type="ARBA" id="ARBA00004123"/>
    </source>
</evidence>
<comment type="cofactor">
    <cofactor evidence="1">
        <name>a divalent metal cation</name>
        <dbReference type="ChEBI" id="CHEBI:60240"/>
    </cofactor>
</comment>
<name>A0A9P0JP38_ACAOB</name>
<evidence type="ECO:0000259" key="8">
    <source>
        <dbReference type="Pfam" id="PF13359"/>
    </source>
</evidence>
<evidence type="ECO:0000256" key="4">
    <source>
        <dbReference type="ARBA" id="ARBA00022722"/>
    </source>
</evidence>
<evidence type="ECO:0000256" key="7">
    <source>
        <dbReference type="ARBA" id="ARBA00023242"/>
    </source>
</evidence>
<dbReference type="Pfam" id="PF13359">
    <property type="entry name" value="DDE_Tnp_4"/>
    <property type="match status" value="1"/>
</dbReference>
<reference evidence="9" key="1">
    <citation type="submission" date="2022-03" db="EMBL/GenBank/DDBJ databases">
        <authorList>
            <person name="Sayadi A."/>
        </authorList>
    </citation>
    <scope>NUCLEOTIDE SEQUENCE</scope>
</reference>
<proteinExistence type="inferred from homology"/>
<evidence type="ECO:0000256" key="3">
    <source>
        <dbReference type="ARBA" id="ARBA00006958"/>
    </source>
</evidence>
<protein>
    <recommendedName>
        <fullName evidence="8">DDE Tnp4 domain-containing protein</fullName>
    </recommendedName>
</protein>
<comment type="similarity">
    <text evidence="3">Belongs to the HARBI1 family.</text>
</comment>
<evidence type="ECO:0000313" key="10">
    <source>
        <dbReference type="Proteomes" id="UP001152888"/>
    </source>
</evidence>
<dbReference type="InterPro" id="IPR027806">
    <property type="entry name" value="HARBI1_dom"/>
</dbReference>
<evidence type="ECO:0000256" key="6">
    <source>
        <dbReference type="ARBA" id="ARBA00022801"/>
    </source>
</evidence>